<evidence type="ECO:0000313" key="1">
    <source>
        <dbReference type="EMBL" id="QJA51013.1"/>
    </source>
</evidence>
<evidence type="ECO:0000313" key="2">
    <source>
        <dbReference type="EMBL" id="QJA74587.1"/>
    </source>
</evidence>
<proteinExistence type="predicted"/>
<accession>A0A6H1ZSV7</accession>
<evidence type="ECO:0000313" key="3">
    <source>
        <dbReference type="EMBL" id="QJA88573.1"/>
    </source>
</evidence>
<name>A0A6H1ZSV7_9ZZZZ</name>
<dbReference type="EMBL" id="MT144231">
    <property type="protein sequence ID" value="QJA51013.1"/>
    <property type="molecule type" value="Genomic_DNA"/>
</dbReference>
<dbReference type="EMBL" id="MT142789">
    <property type="protein sequence ID" value="QJA88573.1"/>
    <property type="molecule type" value="Genomic_DNA"/>
</dbReference>
<dbReference type="AlphaFoldDB" id="A0A6H1ZSV7"/>
<organism evidence="1">
    <name type="scientific">viral metagenome</name>
    <dbReference type="NCBI Taxonomy" id="1070528"/>
    <lineage>
        <taxon>unclassified sequences</taxon>
        <taxon>metagenomes</taxon>
        <taxon>organismal metagenomes</taxon>
    </lineage>
</organism>
<gene>
    <name evidence="2" type="ORF">MM415A01966_0007</name>
    <name evidence="3" type="ORF">MM415B02734_0003</name>
    <name evidence="1" type="ORF">TM448A01949_0009</name>
</gene>
<reference evidence="1" key="1">
    <citation type="submission" date="2020-03" db="EMBL/GenBank/DDBJ databases">
        <title>The deep terrestrial virosphere.</title>
        <authorList>
            <person name="Holmfeldt K."/>
            <person name="Nilsson E."/>
            <person name="Simone D."/>
            <person name="Lopez-Fernandez M."/>
            <person name="Wu X."/>
            <person name="de Brujin I."/>
            <person name="Lundin D."/>
            <person name="Andersson A."/>
            <person name="Bertilsson S."/>
            <person name="Dopson M."/>
        </authorList>
    </citation>
    <scope>NUCLEOTIDE SEQUENCE</scope>
    <source>
        <strain evidence="2">MM415A01966</strain>
        <strain evidence="3">MM415B02734</strain>
        <strain evidence="1">TM448A01949</strain>
    </source>
</reference>
<protein>
    <submittedName>
        <fullName evidence="1">Putative capsid protein</fullName>
    </submittedName>
</protein>
<sequence length="64" mass="7330">MKQQKGLWERPPGGEYIRVPLEYDEAEGGFYTRAEALNSDDRETINAARFQWKHAYPSIGASLN</sequence>
<dbReference type="EMBL" id="MT142107">
    <property type="protein sequence ID" value="QJA74587.1"/>
    <property type="molecule type" value="Genomic_DNA"/>
</dbReference>